<dbReference type="SUPFAM" id="SSF48452">
    <property type="entry name" value="TPR-like"/>
    <property type="match status" value="1"/>
</dbReference>
<dbReference type="VEuPathDB" id="FungiDB:AO090023000196"/>
<dbReference type="OrthoDB" id="40579at2759"/>
<proteinExistence type="predicted"/>
<evidence type="ECO:0000313" key="2">
    <source>
        <dbReference type="Proteomes" id="UP000190312"/>
    </source>
</evidence>
<dbReference type="PANTHER" id="PTHR18901">
    <property type="entry name" value="2-DEOXYGLUCOSE-6-PHOSPHATE PHOSPHATASE 2"/>
    <property type="match status" value="1"/>
</dbReference>
<dbReference type="GO" id="GO:0016791">
    <property type="term" value="F:phosphatase activity"/>
    <property type="evidence" value="ECO:0007669"/>
    <property type="project" value="TreeGrafter"/>
</dbReference>
<accession>A0A1S9DW96</accession>
<dbReference type="SUPFAM" id="SSF56784">
    <property type="entry name" value="HAD-like"/>
    <property type="match status" value="1"/>
</dbReference>
<dbReference type="InterPro" id="IPR041492">
    <property type="entry name" value="HAD_2"/>
</dbReference>
<sequence>MSKIDQLKPTAQQVKNALDKARAYWHDLAEASMEVFRWVLTNREGRPTEPIHDDEWLDGYQRGRGRTKHFDGFFETARGICESSAHPDRDSLLADIYFCLGSIAMDTNDFNGSRIFKELSLDLVSSICNELGTVDEANLGWALVAQSKLEECNTLILDSLAGREEALGKNEREIYFYTASVAHKIAEHFSRMGRREEAISMINGALNICSVHPVAHKNEIAHSTFLKGEILETTAPMAIREKAGFPAIRACIFDLDGLLINSEDIITFSTSQPLEKYKSTPFDRTIRAQLMGIPHSTNGDTFHSWAKLPISSEQFAHESTENMRQHFLACRPLPGAERILSTLSQARSAASGDRIELALTSSTKSRSYELKISRPETKRLLGFFSPDRRVLGDDPRVRQGRGKPAPDIYLVALQSLNLAAAASDVKPILPHECLVFEDSVIGCRGWKTGWDESCLGSASRCCGSGDEGELGELDDGWAENIPSLEHFYYEKYGIEISP</sequence>
<dbReference type="InterPro" id="IPR036412">
    <property type="entry name" value="HAD-like_sf"/>
</dbReference>
<dbReference type="InterPro" id="IPR011990">
    <property type="entry name" value="TPR-like_helical_dom_sf"/>
</dbReference>
<organism evidence="1 2">
    <name type="scientific">Aspergillus oryzae</name>
    <name type="common">Yellow koji mold</name>
    <dbReference type="NCBI Taxonomy" id="5062"/>
    <lineage>
        <taxon>Eukaryota</taxon>
        <taxon>Fungi</taxon>
        <taxon>Dikarya</taxon>
        <taxon>Ascomycota</taxon>
        <taxon>Pezizomycotina</taxon>
        <taxon>Eurotiomycetes</taxon>
        <taxon>Eurotiomycetidae</taxon>
        <taxon>Eurotiales</taxon>
        <taxon>Aspergillaceae</taxon>
        <taxon>Aspergillus</taxon>
        <taxon>Aspergillus subgen. Circumdati</taxon>
    </lineage>
</organism>
<dbReference type="Gene3D" id="1.25.40.10">
    <property type="entry name" value="Tetratricopeptide repeat domain"/>
    <property type="match status" value="1"/>
</dbReference>
<dbReference type="InterPro" id="IPR023198">
    <property type="entry name" value="PGP-like_dom2"/>
</dbReference>
<dbReference type="PANTHER" id="PTHR18901:SF42">
    <property type="entry name" value="SUPERFAMILY HYDROLASE, PUTATIVE-RELATED"/>
    <property type="match status" value="1"/>
</dbReference>
<dbReference type="EMBL" id="MKZY01000002">
    <property type="protein sequence ID" value="OOO13314.1"/>
    <property type="molecule type" value="Genomic_DNA"/>
</dbReference>
<name>A0A1S9DW96_ASPOZ</name>
<gene>
    <name evidence="1" type="ORF">OAory_01010630</name>
</gene>
<dbReference type="Gene3D" id="1.10.150.240">
    <property type="entry name" value="Putative phosphatase, domain 2"/>
    <property type="match status" value="1"/>
</dbReference>
<comment type="caution">
    <text evidence="1">The sequence shown here is derived from an EMBL/GenBank/DDBJ whole genome shotgun (WGS) entry which is preliminary data.</text>
</comment>
<reference evidence="1 2" key="1">
    <citation type="submission" date="2016-10" db="EMBL/GenBank/DDBJ databases">
        <title>Genome sequencing of Aspergillus oryzae BCC7051.</title>
        <authorList>
            <person name="Thammarongtham C."/>
            <person name="Vorapreeda T."/>
            <person name="Nookaew I."/>
            <person name="Srisuk T."/>
            <person name="Land M."/>
            <person name="Jeennor S."/>
            <person name="Laoteng K."/>
        </authorList>
    </citation>
    <scope>NUCLEOTIDE SEQUENCE [LARGE SCALE GENOMIC DNA]</scope>
    <source>
        <strain evidence="1 2">BCC7051</strain>
    </source>
</reference>
<dbReference type="Proteomes" id="UP000190312">
    <property type="component" value="Unassembled WGS sequence"/>
</dbReference>
<evidence type="ECO:0000313" key="1">
    <source>
        <dbReference type="EMBL" id="OOO13314.1"/>
    </source>
</evidence>
<dbReference type="AlphaFoldDB" id="A0A1S9DW96"/>
<dbReference type="Pfam" id="PF13419">
    <property type="entry name" value="HAD_2"/>
    <property type="match status" value="1"/>
</dbReference>
<protein>
    <recommendedName>
        <fullName evidence="3">HAD-superfamily hydrolase subfamily IA variant 3</fullName>
    </recommendedName>
</protein>
<dbReference type="InterPro" id="IPR023214">
    <property type="entry name" value="HAD_sf"/>
</dbReference>
<evidence type="ECO:0008006" key="3">
    <source>
        <dbReference type="Google" id="ProtNLM"/>
    </source>
</evidence>
<dbReference type="Gene3D" id="3.40.50.1000">
    <property type="entry name" value="HAD superfamily/HAD-like"/>
    <property type="match status" value="1"/>
</dbReference>